<keyword evidence="2" id="KW-1185">Reference proteome</keyword>
<evidence type="ECO:0000313" key="2">
    <source>
        <dbReference type="Proteomes" id="UP000325081"/>
    </source>
</evidence>
<evidence type="ECO:0000313" key="1">
    <source>
        <dbReference type="EMBL" id="GER42005.1"/>
    </source>
</evidence>
<dbReference type="AlphaFoldDB" id="A0A5A7Q9R8"/>
<keyword evidence="1" id="KW-0804">Transcription</keyword>
<dbReference type="EMBL" id="BKCP01006250">
    <property type="protein sequence ID" value="GER42005.1"/>
    <property type="molecule type" value="Genomic_DNA"/>
</dbReference>
<dbReference type="Proteomes" id="UP000325081">
    <property type="component" value="Unassembled WGS sequence"/>
</dbReference>
<reference evidence="2" key="1">
    <citation type="journal article" date="2019" name="Curr. Biol.">
        <title>Genome Sequence of Striga asiatica Provides Insight into the Evolution of Plant Parasitism.</title>
        <authorList>
            <person name="Yoshida S."/>
            <person name="Kim S."/>
            <person name="Wafula E.K."/>
            <person name="Tanskanen J."/>
            <person name="Kim Y.M."/>
            <person name="Honaas L."/>
            <person name="Yang Z."/>
            <person name="Spallek T."/>
            <person name="Conn C.E."/>
            <person name="Ichihashi Y."/>
            <person name="Cheong K."/>
            <person name="Cui S."/>
            <person name="Der J.P."/>
            <person name="Gundlach H."/>
            <person name="Jiao Y."/>
            <person name="Hori C."/>
            <person name="Ishida J.K."/>
            <person name="Kasahara H."/>
            <person name="Kiba T."/>
            <person name="Kim M.S."/>
            <person name="Koo N."/>
            <person name="Laohavisit A."/>
            <person name="Lee Y.H."/>
            <person name="Lumba S."/>
            <person name="McCourt P."/>
            <person name="Mortimer J.C."/>
            <person name="Mutuku J.M."/>
            <person name="Nomura T."/>
            <person name="Sasaki-Sekimoto Y."/>
            <person name="Seto Y."/>
            <person name="Wang Y."/>
            <person name="Wakatake T."/>
            <person name="Sakakibara H."/>
            <person name="Demura T."/>
            <person name="Yamaguchi S."/>
            <person name="Yoneyama K."/>
            <person name="Manabe R.I."/>
            <person name="Nelson D.C."/>
            <person name="Schulman A.H."/>
            <person name="Timko M.P."/>
            <person name="dePamphilis C.W."/>
            <person name="Choi D."/>
            <person name="Shirasu K."/>
        </authorList>
    </citation>
    <scope>NUCLEOTIDE SEQUENCE [LARGE SCALE GENOMIC DNA]</scope>
    <source>
        <strain evidence="2">cv. UVA1</strain>
    </source>
</reference>
<accession>A0A5A7Q9R8</accession>
<organism evidence="1 2">
    <name type="scientific">Striga asiatica</name>
    <name type="common">Asiatic witchweed</name>
    <name type="synonym">Buchnera asiatica</name>
    <dbReference type="NCBI Taxonomy" id="4170"/>
    <lineage>
        <taxon>Eukaryota</taxon>
        <taxon>Viridiplantae</taxon>
        <taxon>Streptophyta</taxon>
        <taxon>Embryophyta</taxon>
        <taxon>Tracheophyta</taxon>
        <taxon>Spermatophyta</taxon>
        <taxon>Magnoliopsida</taxon>
        <taxon>eudicotyledons</taxon>
        <taxon>Gunneridae</taxon>
        <taxon>Pentapetalae</taxon>
        <taxon>asterids</taxon>
        <taxon>lamiids</taxon>
        <taxon>Lamiales</taxon>
        <taxon>Orobanchaceae</taxon>
        <taxon>Buchnereae</taxon>
        <taxon>Striga</taxon>
    </lineage>
</organism>
<keyword evidence="1" id="KW-0240">DNA-directed RNA polymerase</keyword>
<dbReference type="GO" id="GO:0000428">
    <property type="term" value="C:DNA-directed RNA polymerase complex"/>
    <property type="evidence" value="ECO:0007669"/>
    <property type="project" value="UniProtKB-KW"/>
</dbReference>
<name>A0A5A7Q9R8_STRAF</name>
<sequence>MPALLVPRDLNRKTPPSLTLLSPSIVAHVPEAGCKWPWRTTVGGCVLVAELIPAVFVEGETWLAGVKLGRRLTGDCLRWNGPSCLWQTEAVSGGDWRSCVGRRR</sequence>
<proteinExistence type="predicted"/>
<protein>
    <submittedName>
        <fullName evidence="1">DNA-directed RNA polymerase subunit beta</fullName>
    </submittedName>
</protein>
<gene>
    <name evidence="1" type="ORF">STAS_18764</name>
</gene>
<comment type="caution">
    <text evidence="1">The sequence shown here is derived from an EMBL/GenBank/DDBJ whole genome shotgun (WGS) entry which is preliminary data.</text>
</comment>